<keyword evidence="3" id="KW-1185">Reference proteome</keyword>
<gene>
    <name evidence="2" type="ORF">JRQ81_013458</name>
</gene>
<reference evidence="2" key="1">
    <citation type="journal article" date="2023" name="DNA Res.">
        <title>Chromosome-level genome assembly of Phrynocephalus forsythii using third-generation DNA sequencing and Hi-C analysis.</title>
        <authorList>
            <person name="Qi Y."/>
            <person name="Zhao W."/>
            <person name="Zhao Y."/>
            <person name="Niu C."/>
            <person name="Cao S."/>
            <person name="Zhang Y."/>
        </authorList>
    </citation>
    <scope>NUCLEOTIDE SEQUENCE</scope>
    <source>
        <tissue evidence="2">Muscle</tissue>
    </source>
</reference>
<evidence type="ECO:0000313" key="3">
    <source>
        <dbReference type="Proteomes" id="UP001142489"/>
    </source>
</evidence>
<name>A0A9Q0Y075_9SAUR</name>
<sequence length="63" mass="7147">MRPTPPTPKERHKGRLLRGPDPQLQRAGGRQRNPMDAGREDGLGRRLRWGPRRSSILTPVQGQ</sequence>
<protein>
    <submittedName>
        <fullName evidence="2">Uncharacterized protein</fullName>
    </submittedName>
</protein>
<dbReference type="AlphaFoldDB" id="A0A9Q0Y075"/>
<dbReference type="EMBL" id="JAPFRF010000004">
    <property type="protein sequence ID" value="KAJ7335517.1"/>
    <property type="molecule type" value="Genomic_DNA"/>
</dbReference>
<feature type="region of interest" description="Disordered" evidence="1">
    <location>
        <begin position="1"/>
        <end position="63"/>
    </location>
</feature>
<evidence type="ECO:0000313" key="2">
    <source>
        <dbReference type="EMBL" id="KAJ7335517.1"/>
    </source>
</evidence>
<accession>A0A9Q0Y075</accession>
<evidence type="ECO:0000256" key="1">
    <source>
        <dbReference type="SAM" id="MobiDB-lite"/>
    </source>
</evidence>
<dbReference type="Proteomes" id="UP001142489">
    <property type="component" value="Unassembled WGS sequence"/>
</dbReference>
<comment type="caution">
    <text evidence="2">The sequence shown here is derived from an EMBL/GenBank/DDBJ whole genome shotgun (WGS) entry which is preliminary data.</text>
</comment>
<proteinExistence type="predicted"/>
<organism evidence="2 3">
    <name type="scientific">Phrynocephalus forsythii</name>
    <dbReference type="NCBI Taxonomy" id="171643"/>
    <lineage>
        <taxon>Eukaryota</taxon>
        <taxon>Metazoa</taxon>
        <taxon>Chordata</taxon>
        <taxon>Craniata</taxon>
        <taxon>Vertebrata</taxon>
        <taxon>Euteleostomi</taxon>
        <taxon>Lepidosauria</taxon>
        <taxon>Squamata</taxon>
        <taxon>Bifurcata</taxon>
        <taxon>Unidentata</taxon>
        <taxon>Episquamata</taxon>
        <taxon>Toxicofera</taxon>
        <taxon>Iguania</taxon>
        <taxon>Acrodonta</taxon>
        <taxon>Agamidae</taxon>
        <taxon>Agaminae</taxon>
        <taxon>Phrynocephalus</taxon>
    </lineage>
</organism>